<keyword evidence="4" id="KW-1185">Reference proteome</keyword>
<keyword evidence="2" id="KW-0472">Membrane</keyword>
<dbReference type="EMBL" id="JAVXZY010000001">
    <property type="protein sequence ID" value="MDT8997650.1"/>
    <property type="molecule type" value="Genomic_DNA"/>
</dbReference>
<evidence type="ECO:0000256" key="1">
    <source>
        <dbReference type="SAM" id="MobiDB-lite"/>
    </source>
</evidence>
<feature type="compositionally biased region" description="Basic and acidic residues" evidence="1">
    <location>
        <begin position="110"/>
        <end position="123"/>
    </location>
</feature>
<organism evidence="3 4">
    <name type="scientific">Roseateles aquae</name>
    <dbReference type="NCBI Taxonomy" id="3077235"/>
    <lineage>
        <taxon>Bacteria</taxon>
        <taxon>Pseudomonadati</taxon>
        <taxon>Pseudomonadota</taxon>
        <taxon>Betaproteobacteria</taxon>
        <taxon>Burkholderiales</taxon>
        <taxon>Sphaerotilaceae</taxon>
        <taxon>Roseateles</taxon>
    </lineage>
</organism>
<keyword evidence="2" id="KW-1133">Transmembrane helix</keyword>
<evidence type="ECO:0000256" key="2">
    <source>
        <dbReference type="SAM" id="Phobius"/>
    </source>
</evidence>
<dbReference type="Proteomes" id="UP001246372">
    <property type="component" value="Unassembled WGS sequence"/>
</dbReference>
<evidence type="ECO:0000313" key="4">
    <source>
        <dbReference type="Proteomes" id="UP001246372"/>
    </source>
</evidence>
<feature type="transmembrane region" description="Helical" evidence="2">
    <location>
        <begin position="12"/>
        <end position="33"/>
    </location>
</feature>
<name>A0ABU3P606_9BURK</name>
<protein>
    <submittedName>
        <fullName evidence="3">Uncharacterized protein</fullName>
    </submittedName>
</protein>
<feature type="region of interest" description="Disordered" evidence="1">
    <location>
        <begin position="90"/>
        <end position="123"/>
    </location>
</feature>
<reference evidence="3" key="1">
    <citation type="submission" date="2023-09" db="EMBL/GenBank/DDBJ databases">
        <title>Paucibacter sp. APW11 Genome sequencing and assembly.</title>
        <authorList>
            <person name="Kim I."/>
        </authorList>
    </citation>
    <scope>NUCLEOTIDE SEQUENCE</scope>
    <source>
        <strain evidence="3">APW11</strain>
    </source>
</reference>
<comment type="caution">
    <text evidence="3">The sequence shown here is derived from an EMBL/GenBank/DDBJ whole genome shotgun (WGS) entry which is preliminary data.</text>
</comment>
<gene>
    <name evidence="3" type="ORF">RQP53_00010</name>
</gene>
<feature type="transmembrane region" description="Helical" evidence="2">
    <location>
        <begin position="45"/>
        <end position="64"/>
    </location>
</feature>
<dbReference type="RefSeq" id="WP_315647866.1">
    <property type="nucleotide sequence ID" value="NZ_JAVXZY010000001.1"/>
</dbReference>
<sequence>MDQLKDGAKRPSVAFDVVLVGIGIGVGLIALNAWPGGHNWLDAKLFIALGAVSGYGVALLLKLLRLTLPLKAGSLPEWLNAGRENGCEKGNVGAGHAGVQTRGGATGQGRTERDGGGEDPGDR</sequence>
<proteinExistence type="predicted"/>
<evidence type="ECO:0000313" key="3">
    <source>
        <dbReference type="EMBL" id="MDT8997650.1"/>
    </source>
</evidence>
<accession>A0ABU3P606</accession>
<keyword evidence="2" id="KW-0812">Transmembrane</keyword>